<dbReference type="PANTHER" id="PTHR41247">
    <property type="entry name" value="HTH-TYPE TRANSCRIPTIONAL REPRESSOR YCNK"/>
    <property type="match status" value="1"/>
</dbReference>
<feature type="chain" id="PRO_5039621660" evidence="1">
    <location>
        <begin position="18"/>
        <end position="159"/>
    </location>
</feature>
<accession>A0A9D7F750</accession>
<dbReference type="Proteomes" id="UP000886602">
    <property type="component" value="Unassembled WGS sequence"/>
</dbReference>
<feature type="signal peptide" evidence="1">
    <location>
        <begin position="1"/>
        <end position="17"/>
    </location>
</feature>
<dbReference type="PANTHER" id="PTHR41247:SF1">
    <property type="entry name" value="HTH-TYPE TRANSCRIPTIONAL REPRESSOR YCNK"/>
    <property type="match status" value="1"/>
</dbReference>
<evidence type="ECO:0000256" key="1">
    <source>
        <dbReference type="SAM" id="SignalP"/>
    </source>
</evidence>
<dbReference type="SUPFAM" id="SSF160387">
    <property type="entry name" value="NosL/MerB-like"/>
    <property type="match status" value="1"/>
</dbReference>
<dbReference type="EMBL" id="JADJNC010000014">
    <property type="protein sequence ID" value="MBK7423385.1"/>
    <property type="molecule type" value="Genomic_DNA"/>
</dbReference>
<name>A0A9D7F750_9RHOO</name>
<reference evidence="2" key="1">
    <citation type="submission" date="2020-10" db="EMBL/GenBank/DDBJ databases">
        <title>Connecting structure to function with the recovery of over 1000 high-quality activated sludge metagenome-assembled genomes encoding full-length rRNA genes using long-read sequencing.</title>
        <authorList>
            <person name="Singleton C.M."/>
            <person name="Petriglieri F."/>
            <person name="Kristensen J.M."/>
            <person name="Kirkegaard R.H."/>
            <person name="Michaelsen T.Y."/>
            <person name="Andersen M.H."/>
            <person name="Karst S.M."/>
            <person name="Dueholm M.S."/>
            <person name="Nielsen P.H."/>
            <person name="Albertsen M."/>
        </authorList>
    </citation>
    <scope>NUCLEOTIDE SEQUENCE</scope>
    <source>
        <strain evidence="2">EsbW_18-Q3-R4-48_MAXAC.044</strain>
    </source>
</reference>
<dbReference type="AlphaFoldDB" id="A0A9D7F750"/>
<sequence length="159" mass="17595">MAALGAVAMMLSSTLLAEVPDLPKPGNRDLCPVCGMLVSKYPNWIAIVMYRDGHAHFFDGAKDLFKYLGDLPKYAPGHKAADMAGLWVTEFYGLTRIDARKAYYVTGSDVLGPMGHEFVPLESLSDAEDFLKEHKGKRILTFEQVTPDRAIKLDKGVFN</sequence>
<evidence type="ECO:0000313" key="3">
    <source>
        <dbReference type="Proteomes" id="UP000886602"/>
    </source>
</evidence>
<protein>
    <submittedName>
        <fullName evidence="2">Nitrous oxide reductase accessory protein NosL</fullName>
    </submittedName>
</protein>
<gene>
    <name evidence="2" type="ORF">IPJ48_09975</name>
</gene>
<comment type="caution">
    <text evidence="2">The sequence shown here is derived from an EMBL/GenBank/DDBJ whole genome shotgun (WGS) entry which is preliminary data.</text>
</comment>
<dbReference type="Pfam" id="PF05573">
    <property type="entry name" value="NosL"/>
    <property type="match status" value="1"/>
</dbReference>
<evidence type="ECO:0000313" key="2">
    <source>
        <dbReference type="EMBL" id="MBK7423385.1"/>
    </source>
</evidence>
<keyword evidence="1" id="KW-0732">Signal</keyword>
<proteinExistence type="predicted"/>
<organism evidence="2 3">
    <name type="scientific">Candidatus Propionivibrio dominans</name>
    <dbReference type="NCBI Taxonomy" id="2954373"/>
    <lineage>
        <taxon>Bacteria</taxon>
        <taxon>Pseudomonadati</taxon>
        <taxon>Pseudomonadota</taxon>
        <taxon>Betaproteobacteria</taxon>
        <taxon>Rhodocyclales</taxon>
        <taxon>Rhodocyclaceae</taxon>
        <taxon>Propionivibrio</taxon>
    </lineage>
</organism>
<dbReference type="InterPro" id="IPR008719">
    <property type="entry name" value="N2O_reductase_NosL"/>
</dbReference>
<dbReference type="Gene3D" id="3.30.70.2050">
    <property type="match status" value="1"/>
</dbReference>